<feature type="signal peptide" evidence="11">
    <location>
        <begin position="1"/>
        <end position="18"/>
    </location>
</feature>
<keyword evidence="2" id="KW-0813">Transport</keyword>
<evidence type="ECO:0000256" key="10">
    <source>
        <dbReference type="PROSITE-ProRule" id="PRU00473"/>
    </source>
</evidence>
<accession>M4VAW0</accession>
<dbReference type="InterPro" id="IPR027385">
    <property type="entry name" value="Beta-barrel_OMP"/>
</dbReference>
<evidence type="ECO:0000259" key="12">
    <source>
        <dbReference type="PROSITE" id="PS51123"/>
    </source>
</evidence>
<keyword evidence="8 10" id="KW-0472">Membrane</keyword>
<dbReference type="SUPFAM" id="SSF103088">
    <property type="entry name" value="OmpA-like"/>
    <property type="match status" value="1"/>
</dbReference>
<dbReference type="InterPro" id="IPR006665">
    <property type="entry name" value="OmpA-like"/>
</dbReference>
<dbReference type="Gene3D" id="2.40.160.20">
    <property type="match status" value="1"/>
</dbReference>
<evidence type="ECO:0000256" key="3">
    <source>
        <dbReference type="ARBA" id="ARBA00022452"/>
    </source>
</evidence>
<dbReference type="OrthoDB" id="189250at2"/>
<keyword evidence="3" id="KW-1134">Transmembrane beta strand</keyword>
<feature type="domain" description="OmpA-like" evidence="12">
    <location>
        <begin position="220"/>
        <end position="337"/>
    </location>
</feature>
<name>M4VAW0_9BACT</name>
<evidence type="ECO:0000256" key="8">
    <source>
        <dbReference type="ARBA" id="ARBA00023136"/>
    </source>
</evidence>
<dbReference type="Pfam" id="PF00691">
    <property type="entry name" value="OmpA"/>
    <property type="match status" value="1"/>
</dbReference>
<gene>
    <name evidence="13" type="ORF">A11Q_945</name>
</gene>
<organism evidence="13 14">
    <name type="scientific">Pseudobdellovibrio exovorus JSS</name>
    <dbReference type="NCBI Taxonomy" id="1184267"/>
    <lineage>
        <taxon>Bacteria</taxon>
        <taxon>Pseudomonadati</taxon>
        <taxon>Bdellovibrionota</taxon>
        <taxon>Bdellovibrionia</taxon>
        <taxon>Bdellovibrionales</taxon>
        <taxon>Pseudobdellovibrionaceae</taxon>
        <taxon>Pseudobdellovibrio</taxon>
    </lineage>
</organism>
<dbReference type="InterPro" id="IPR036737">
    <property type="entry name" value="OmpA-like_sf"/>
</dbReference>
<feature type="chain" id="PRO_5004060549" description="OmpA-like domain-containing protein" evidence="11">
    <location>
        <begin position="19"/>
        <end position="341"/>
    </location>
</feature>
<keyword evidence="4" id="KW-0812">Transmembrane</keyword>
<reference evidence="13 14" key="1">
    <citation type="journal article" date="2013" name="ISME J.">
        <title>By their genes ye shall know them: genomic signatures of predatory bacteria.</title>
        <authorList>
            <person name="Pasternak Z."/>
            <person name="Pietrokovski S."/>
            <person name="Rotem O."/>
            <person name="Gophna U."/>
            <person name="Lurie-Weinberger M.N."/>
            <person name="Jurkevitch E."/>
        </authorList>
    </citation>
    <scope>NUCLEOTIDE SEQUENCE [LARGE SCALE GENOMIC DNA]</scope>
    <source>
        <strain evidence="13 14">JSS</strain>
    </source>
</reference>
<evidence type="ECO:0000313" key="13">
    <source>
        <dbReference type="EMBL" id="AGH95161.1"/>
    </source>
</evidence>
<dbReference type="SUPFAM" id="SSF56925">
    <property type="entry name" value="OMPA-like"/>
    <property type="match status" value="1"/>
</dbReference>
<keyword evidence="6" id="KW-0406">Ion transport</keyword>
<dbReference type="Pfam" id="PF13505">
    <property type="entry name" value="OMP_b-brl"/>
    <property type="match status" value="1"/>
</dbReference>
<dbReference type="eggNOG" id="COG2885">
    <property type="taxonomic scope" value="Bacteria"/>
</dbReference>
<dbReference type="PATRIC" id="fig|1184267.3.peg.960"/>
<dbReference type="KEGG" id="bex:A11Q_945"/>
<dbReference type="GO" id="GO:0015288">
    <property type="term" value="F:porin activity"/>
    <property type="evidence" value="ECO:0007669"/>
    <property type="project" value="UniProtKB-KW"/>
</dbReference>
<dbReference type="Proteomes" id="UP000012040">
    <property type="component" value="Chromosome"/>
</dbReference>
<keyword evidence="9" id="KW-0998">Cell outer membrane</keyword>
<evidence type="ECO:0000256" key="1">
    <source>
        <dbReference type="ARBA" id="ARBA00004571"/>
    </source>
</evidence>
<dbReference type="AlphaFoldDB" id="M4VAW0"/>
<keyword evidence="14" id="KW-1185">Reference proteome</keyword>
<evidence type="ECO:0000256" key="7">
    <source>
        <dbReference type="ARBA" id="ARBA00023114"/>
    </source>
</evidence>
<keyword evidence="7" id="KW-0626">Porin</keyword>
<dbReference type="GO" id="GO:0009279">
    <property type="term" value="C:cell outer membrane"/>
    <property type="evidence" value="ECO:0007669"/>
    <property type="project" value="UniProtKB-SubCell"/>
</dbReference>
<evidence type="ECO:0000256" key="9">
    <source>
        <dbReference type="ARBA" id="ARBA00023237"/>
    </source>
</evidence>
<dbReference type="GO" id="GO:0046930">
    <property type="term" value="C:pore complex"/>
    <property type="evidence" value="ECO:0007669"/>
    <property type="project" value="UniProtKB-KW"/>
</dbReference>
<dbReference type="STRING" id="1184267.A11Q_945"/>
<evidence type="ECO:0000256" key="4">
    <source>
        <dbReference type="ARBA" id="ARBA00022692"/>
    </source>
</evidence>
<sequence length="341" mass="36813">MMKLVLLVILSFGISVQAQRFELGVGAGTTHPVQGETFRNTAKTGDGRNYWLGYGFNKNWGVELGYDDFDFDGTNSKHQAYNLSGVYRFLAEKTVHPIAKLGVSSVDSKNITGEKTNSIGGKAAAGIEADFRYISIGALFNYHYIQKSDKVADLKDTQAFIPSLFLTIHNAVDTGVKASQPVAPVAVVERKDSDGDGIYDEDDQCPNTPAGVVTNEIGCSEKEKASVRLNIEFATGKADILPQHASEIQKVANFMKRFPQTKVEVAGHTDNRGSAAVNNALSQKRADSVLAALVKEGVEEGRLTAKGYGSAHPIADNNTAAGREQNRRVTADITVVTDKKK</sequence>
<dbReference type="HOGENOM" id="CLU_031536_2_0_7"/>
<dbReference type="SUPFAM" id="SSF103647">
    <property type="entry name" value="TSP type-3 repeat"/>
    <property type="match status" value="1"/>
</dbReference>
<dbReference type="InterPro" id="IPR006690">
    <property type="entry name" value="OMPA-like_CS"/>
</dbReference>
<dbReference type="PROSITE" id="PS51123">
    <property type="entry name" value="OMPA_2"/>
    <property type="match status" value="1"/>
</dbReference>
<dbReference type="CDD" id="cd07185">
    <property type="entry name" value="OmpA_C-like"/>
    <property type="match status" value="1"/>
</dbReference>
<dbReference type="PANTHER" id="PTHR30329:SF21">
    <property type="entry name" value="LIPOPROTEIN YIAD-RELATED"/>
    <property type="match status" value="1"/>
</dbReference>
<dbReference type="InterPro" id="IPR050330">
    <property type="entry name" value="Bact_OuterMem_StrucFunc"/>
</dbReference>
<dbReference type="EMBL" id="CP003537">
    <property type="protein sequence ID" value="AGH95161.1"/>
    <property type="molecule type" value="Genomic_DNA"/>
</dbReference>
<comment type="subcellular location">
    <subcellularLocation>
        <location evidence="1">Cell outer membrane</location>
        <topology evidence="1">Multi-pass membrane protein</topology>
    </subcellularLocation>
</comment>
<evidence type="ECO:0000256" key="5">
    <source>
        <dbReference type="ARBA" id="ARBA00022729"/>
    </source>
</evidence>
<evidence type="ECO:0000313" key="14">
    <source>
        <dbReference type="Proteomes" id="UP000012040"/>
    </source>
</evidence>
<dbReference type="InterPro" id="IPR028974">
    <property type="entry name" value="TSP_type-3_rpt"/>
</dbReference>
<dbReference type="GO" id="GO:0005509">
    <property type="term" value="F:calcium ion binding"/>
    <property type="evidence" value="ECO:0007669"/>
    <property type="project" value="InterPro"/>
</dbReference>
<protein>
    <recommendedName>
        <fullName evidence="12">OmpA-like domain-containing protein</fullName>
    </recommendedName>
</protein>
<dbReference type="Gene3D" id="3.30.1330.60">
    <property type="entry name" value="OmpA-like domain"/>
    <property type="match status" value="1"/>
</dbReference>
<dbReference type="PANTHER" id="PTHR30329">
    <property type="entry name" value="STATOR ELEMENT OF FLAGELLAR MOTOR COMPLEX"/>
    <property type="match status" value="1"/>
</dbReference>
<evidence type="ECO:0000256" key="11">
    <source>
        <dbReference type="SAM" id="SignalP"/>
    </source>
</evidence>
<dbReference type="PRINTS" id="PR01023">
    <property type="entry name" value="NAFLGMOTY"/>
</dbReference>
<dbReference type="PROSITE" id="PS01068">
    <property type="entry name" value="OMPA_1"/>
    <property type="match status" value="1"/>
</dbReference>
<keyword evidence="5 11" id="KW-0732">Signal</keyword>
<evidence type="ECO:0000256" key="6">
    <source>
        <dbReference type="ARBA" id="ARBA00023065"/>
    </source>
</evidence>
<proteinExistence type="predicted"/>
<dbReference type="PRINTS" id="PR01021">
    <property type="entry name" value="OMPADOMAIN"/>
</dbReference>
<dbReference type="GO" id="GO:0006811">
    <property type="term" value="P:monoatomic ion transport"/>
    <property type="evidence" value="ECO:0007669"/>
    <property type="project" value="UniProtKB-KW"/>
</dbReference>
<dbReference type="RefSeq" id="WP_015469651.1">
    <property type="nucleotide sequence ID" value="NC_020813.1"/>
</dbReference>
<evidence type="ECO:0000256" key="2">
    <source>
        <dbReference type="ARBA" id="ARBA00022448"/>
    </source>
</evidence>
<dbReference type="InterPro" id="IPR011250">
    <property type="entry name" value="OMP/PagP_B-barrel"/>
</dbReference>
<dbReference type="InterPro" id="IPR006664">
    <property type="entry name" value="OMP_bac"/>
</dbReference>